<dbReference type="OMA" id="ELENWNC"/>
<evidence type="ECO:0000313" key="1">
    <source>
        <dbReference type="EMBL" id="KAH7306579.1"/>
    </source>
</evidence>
<dbReference type="InterPro" id="IPR023614">
    <property type="entry name" value="Porin_dom_sf"/>
</dbReference>
<gene>
    <name evidence="1" type="ORF">KP509_22G020300</name>
</gene>
<dbReference type="OrthoDB" id="439326at2759"/>
<accession>A0A8T2S6E1</accession>
<dbReference type="EMBL" id="CM035427">
    <property type="protein sequence ID" value="KAH7306579.1"/>
    <property type="molecule type" value="Genomic_DNA"/>
</dbReference>
<dbReference type="Proteomes" id="UP000825935">
    <property type="component" value="Chromosome 22"/>
</dbReference>
<dbReference type="PANTHER" id="PTHR35738">
    <property type="entry name" value="OS05G0577800 PROTEIN"/>
    <property type="match status" value="1"/>
</dbReference>
<reference evidence="1" key="1">
    <citation type="submission" date="2021-08" db="EMBL/GenBank/DDBJ databases">
        <title>WGS assembly of Ceratopteris richardii.</title>
        <authorList>
            <person name="Marchant D.B."/>
            <person name="Chen G."/>
            <person name="Jenkins J."/>
            <person name="Shu S."/>
            <person name="Leebens-Mack J."/>
            <person name="Grimwood J."/>
            <person name="Schmutz J."/>
            <person name="Soltis P."/>
            <person name="Soltis D."/>
            <person name="Chen Z.-H."/>
        </authorList>
    </citation>
    <scope>NUCLEOTIDE SEQUENCE</scope>
    <source>
        <strain evidence="1">Whitten #5841</strain>
        <tissue evidence="1">Leaf</tissue>
    </source>
</reference>
<sequence length="432" mass="48906">MGLLFSVEKPPPVVLVPPLFHRPEFASRYRMTNSSYDVLFAKIARTALFTDYYREADDIFLRLMLKPPEDQNVDFIAAFSGSSKEGKNPNGEATFRWHPTETDTNNFLELNTSTWIKKLRLRTCTFYPPMGLGTFASISVLPISRQFFEHFGLRYESSSISAGTRVDIGSGGPSCIWFVGKLGKITAGSQFQSKISFSELQSAWKDSILHEIGKPQNWNFAINYGSGTSGPLTHSFNFCLEAQANSKLICSYYQHLVVQRKIRNPFESSEVVAITNYIDLGVEFQQSIRDCEPDLHMDGSSKLLEMQIGVSWQANKNFLLKGKLGNSCSAFAFLHKFWWQPSSTFSLSVVRDHIRKYTRFGIGIQVENFGGVSYERADPTYVMVTPTKQHVAEKMLTKDPNIRPMLSTDIELHNTDWIPAEFQPRDSGGLLF</sequence>
<protein>
    <submittedName>
        <fullName evidence="1">Uncharacterized protein</fullName>
    </submittedName>
</protein>
<proteinExistence type="predicted"/>
<dbReference type="PANTHER" id="PTHR35738:SF3">
    <property type="entry name" value="OS05G0577800 PROTEIN"/>
    <property type="match status" value="1"/>
</dbReference>
<evidence type="ECO:0000313" key="2">
    <source>
        <dbReference type="Proteomes" id="UP000825935"/>
    </source>
</evidence>
<name>A0A8T2S6E1_CERRI</name>
<keyword evidence="2" id="KW-1185">Reference proteome</keyword>
<dbReference type="Gene3D" id="2.40.160.10">
    <property type="entry name" value="Porin"/>
    <property type="match status" value="1"/>
</dbReference>
<comment type="caution">
    <text evidence="1">The sequence shown here is derived from an EMBL/GenBank/DDBJ whole genome shotgun (WGS) entry which is preliminary data.</text>
</comment>
<dbReference type="AlphaFoldDB" id="A0A8T2S6E1"/>
<organism evidence="1 2">
    <name type="scientific">Ceratopteris richardii</name>
    <name type="common">Triangle waterfern</name>
    <dbReference type="NCBI Taxonomy" id="49495"/>
    <lineage>
        <taxon>Eukaryota</taxon>
        <taxon>Viridiplantae</taxon>
        <taxon>Streptophyta</taxon>
        <taxon>Embryophyta</taxon>
        <taxon>Tracheophyta</taxon>
        <taxon>Polypodiopsida</taxon>
        <taxon>Polypodiidae</taxon>
        <taxon>Polypodiales</taxon>
        <taxon>Pteridineae</taxon>
        <taxon>Pteridaceae</taxon>
        <taxon>Parkerioideae</taxon>
        <taxon>Ceratopteris</taxon>
    </lineage>
</organism>